<name>A0A9D3UG63_9ROSI</name>
<dbReference type="Proteomes" id="UP000828251">
    <property type="component" value="Unassembled WGS sequence"/>
</dbReference>
<feature type="signal peptide" evidence="1">
    <location>
        <begin position="1"/>
        <end position="22"/>
    </location>
</feature>
<reference evidence="2 3" key="1">
    <citation type="journal article" date="2021" name="Plant Biotechnol. J.">
        <title>Multi-omics assisted identification of the key and species-specific regulatory components of drought-tolerant mechanisms in Gossypium stocksii.</title>
        <authorList>
            <person name="Yu D."/>
            <person name="Ke L."/>
            <person name="Zhang D."/>
            <person name="Wu Y."/>
            <person name="Sun Y."/>
            <person name="Mei J."/>
            <person name="Sun J."/>
            <person name="Sun Y."/>
        </authorList>
    </citation>
    <scope>NUCLEOTIDE SEQUENCE [LARGE SCALE GENOMIC DNA]</scope>
    <source>
        <strain evidence="3">cv. E1</strain>
        <tissue evidence="2">Leaf</tissue>
    </source>
</reference>
<comment type="caution">
    <text evidence="2">The sequence shown here is derived from an EMBL/GenBank/DDBJ whole genome shotgun (WGS) entry which is preliminary data.</text>
</comment>
<keyword evidence="3" id="KW-1185">Reference proteome</keyword>
<organism evidence="2 3">
    <name type="scientific">Gossypium stocksii</name>
    <dbReference type="NCBI Taxonomy" id="47602"/>
    <lineage>
        <taxon>Eukaryota</taxon>
        <taxon>Viridiplantae</taxon>
        <taxon>Streptophyta</taxon>
        <taxon>Embryophyta</taxon>
        <taxon>Tracheophyta</taxon>
        <taxon>Spermatophyta</taxon>
        <taxon>Magnoliopsida</taxon>
        <taxon>eudicotyledons</taxon>
        <taxon>Gunneridae</taxon>
        <taxon>Pentapetalae</taxon>
        <taxon>rosids</taxon>
        <taxon>malvids</taxon>
        <taxon>Malvales</taxon>
        <taxon>Malvaceae</taxon>
        <taxon>Malvoideae</taxon>
        <taxon>Gossypium</taxon>
    </lineage>
</organism>
<evidence type="ECO:0000256" key="1">
    <source>
        <dbReference type="SAM" id="SignalP"/>
    </source>
</evidence>
<dbReference type="EMBL" id="JAIQCV010000012">
    <property type="protein sequence ID" value="KAH1040067.1"/>
    <property type="molecule type" value="Genomic_DNA"/>
</dbReference>
<evidence type="ECO:0000313" key="3">
    <source>
        <dbReference type="Proteomes" id="UP000828251"/>
    </source>
</evidence>
<dbReference type="AlphaFoldDB" id="A0A9D3UG63"/>
<sequence length="227" mass="25520">MYQLVLYSSVLFSILMLDSVRGSLGRYSKVSHMKDMDFKVEHECKGSSASLERKTIQELEINTSSLTLGSDNPELGTEALTQVVREVLEKVFEANLERNRESVQGRCEDCKKKRDRSSLRSEPHSAKRVRMHLSDSKGGASNEVNIASCGHYKKHHSGDCWKNSGACLKCGSKKHWFESALDDFKSDMIGNVSICCLEYSDCMLYLSALVVKCSECVCEVLSSSYMW</sequence>
<gene>
    <name evidence="2" type="ORF">J1N35_041810</name>
</gene>
<evidence type="ECO:0000313" key="2">
    <source>
        <dbReference type="EMBL" id="KAH1040067.1"/>
    </source>
</evidence>
<protein>
    <submittedName>
        <fullName evidence="2">Uncharacterized protein</fullName>
    </submittedName>
</protein>
<accession>A0A9D3UG63</accession>
<proteinExistence type="predicted"/>
<feature type="chain" id="PRO_5039072098" evidence="1">
    <location>
        <begin position="23"/>
        <end position="227"/>
    </location>
</feature>
<dbReference type="OrthoDB" id="851428at2759"/>
<keyword evidence="1" id="KW-0732">Signal</keyword>